<keyword evidence="1" id="KW-0732">Signal</keyword>
<proteinExistence type="predicted"/>
<comment type="caution">
    <text evidence="2">The sequence shown here is derived from an EMBL/GenBank/DDBJ whole genome shotgun (WGS) entry which is preliminary data.</text>
</comment>
<evidence type="ECO:0000313" key="2">
    <source>
        <dbReference type="EMBL" id="KAK6754550.1"/>
    </source>
</evidence>
<reference evidence="2 3" key="1">
    <citation type="submission" date="2023-08" db="EMBL/GenBank/DDBJ databases">
        <title>A Necator americanus chromosomal reference genome.</title>
        <authorList>
            <person name="Ilik V."/>
            <person name="Petrzelkova K.J."/>
            <person name="Pardy F."/>
            <person name="Fuh T."/>
            <person name="Niatou-Singa F.S."/>
            <person name="Gouil Q."/>
            <person name="Baker L."/>
            <person name="Ritchie M.E."/>
            <person name="Jex A.R."/>
            <person name="Gazzola D."/>
            <person name="Li H."/>
            <person name="Toshio Fujiwara R."/>
            <person name="Zhan B."/>
            <person name="Aroian R.V."/>
            <person name="Pafco B."/>
            <person name="Schwarz E.M."/>
        </authorList>
    </citation>
    <scope>NUCLEOTIDE SEQUENCE [LARGE SCALE GENOMIC DNA]</scope>
    <source>
        <strain evidence="2 3">Aroian</strain>
        <tissue evidence="2">Whole animal</tissue>
    </source>
</reference>
<organism evidence="2 3">
    <name type="scientific">Necator americanus</name>
    <name type="common">Human hookworm</name>
    <dbReference type="NCBI Taxonomy" id="51031"/>
    <lineage>
        <taxon>Eukaryota</taxon>
        <taxon>Metazoa</taxon>
        <taxon>Ecdysozoa</taxon>
        <taxon>Nematoda</taxon>
        <taxon>Chromadorea</taxon>
        <taxon>Rhabditida</taxon>
        <taxon>Rhabditina</taxon>
        <taxon>Rhabditomorpha</taxon>
        <taxon>Strongyloidea</taxon>
        <taxon>Ancylostomatidae</taxon>
        <taxon>Bunostominae</taxon>
        <taxon>Necator</taxon>
    </lineage>
</organism>
<gene>
    <name evidence="2" type="primary">Necator_chrV.g18298</name>
    <name evidence="2" type="ORF">RB195_013507</name>
</gene>
<accession>A0ABR1DVT7</accession>
<evidence type="ECO:0000313" key="3">
    <source>
        <dbReference type="Proteomes" id="UP001303046"/>
    </source>
</evidence>
<dbReference type="Proteomes" id="UP001303046">
    <property type="component" value="Unassembled WGS sequence"/>
</dbReference>
<dbReference type="EMBL" id="JAVFWL010000005">
    <property type="protein sequence ID" value="KAK6754550.1"/>
    <property type="molecule type" value="Genomic_DNA"/>
</dbReference>
<feature type="chain" id="PRO_5046854838" description="Sushi domain-containing protein" evidence="1">
    <location>
        <begin position="27"/>
        <end position="198"/>
    </location>
</feature>
<evidence type="ECO:0008006" key="4">
    <source>
        <dbReference type="Google" id="ProtNLM"/>
    </source>
</evidence>
<sequence length="198" mass="22530">MPQLCYIHYLRLIIVMLAIFTKPTINTPSMFDTCNLTVFDHLDPDVQSYPDPNFDPMKDCIPYDPLTTLSNGKLYMDEEKSKGFQCKARCVLPVNDFRYSPDRWRCLPSSEAFKCDIIESYCIDDTSREEAYAPVSPSVKPDVYIIVLDSVSSYMAKRNREIRSVGPPTQLIIGQILNVAADVEFISSGFSLCVLMRL</sequence>
<evidence type="ECO:0000256" key="1">
    <source>
        <dbReference type="SAM" id="SignalP"/>
    </source>
</evidence>
<feature type="signal peptide" evidence="1">
    <location>
        <begin position="1"/>
        <end position="26"/>
    </location>
</feature>
<name>A0ABR1DVT7_NECAM</name>
<keyword evidence="3" id="KW-1185">Reference proteome</keyword>
<protein>
    <recommendedName>
        <fullName evidence="4">Sushi domain-containing protein</fullName>
    </recommendedName>
</protein>